<dbReference type="KEGG" id="rof:AAGW17_04845"/>
<accession>A0AAU7BZ49</accession>
<dbReference type="RefSeq" id="WP_347938873.1">
    <property type="nucleotide sequence ID" value="NZ_CP157197.1"/>
</dbReference>
<sequence length="58" mass="6767">MTDLLDKLDYSAKVTNAHKATVFSVHHSIKESIQLIFYTVYDLGLNFINHFKKLPMIR</sequence>
<dbReference type="EMBL" id="CP157197">
    <property type="protein sequence ID" value="XBG66256.1"/>
    <property type="molecule type" value="Genomic_DNA"/>
</dbReference>
<reference evidence="1" key="1">
    <citation type="submission" date="2024-05" db="EMBL/GenBank/DDBJ databases">
        <title>Characterization of a novel Rickettsia species. (Rickettsia oklahomia sp. nov.) from Amblyomma americanum ticks.</title>
        <authorList>
            <person name="Korla P.K."/>
            <person name="Karounos M."/>
            <person name="Wilson J.M."/>
            <person name="Little S.E."/>
            <person name="Qurollo B.A."/>
        </authorList>
    </citation>
    <scope>NUCLEOTIDE SEQUENCE</scope>
    <source>
        <strain evidence="1">Oklahoma-10</strain>
    </source>
</reference>
<proteinExistence type="predicted"/>
<dbReference type="AlphaFoldDB" id="A0AAU7BZ49"/>
<name>A0AAU7BZ49_9RICK</name>
<organism evidence="1">
    <name type="scientific">Rickettsia oklahomensis</name>
    <dbReference type="NCBI Taxonomy" id="3141789"/>
    <lineage>
        <taxon>Bacteria</taxon>
        <taxon>Pseudomonadati</taxon>
        <taxon>Pseudomonadota</taxon>
        <taxon>Alphaproteobacteria</taxon>
        <taxon>Rickettsiales</taxon>
        <taxon>Rickettsiaceae</taxon>
        <taxon>Rickettsieae</taxon>
        <taxon>Rickettsia</taxon>
        <taxon>belli group</taxon>
    </lineage>
</organism>
<gene>
    <name evidence="1" type="ORF">AAGW17_04845</name>
</gene>
<protein>
    <submittedName>
        <fullName evidence="1">Uncharacterized protein</fullName>
    </submittedName>
</protein>
<evidence type="ECO:0000313" key="1">
    <source>
        <dbReference type="EMBL" id="XBG66256.1"/>
    </source>
</evidence>